<proteinExistence type="predicted"/>
<name>A0A250IUV6_9BACT</name>
<evidence type="ECO:0000313" key="3">
    <source>
        <dbReference type="EMBL" id="ATB34967.1"/>
    </source>
</evidence>
<keyword evidence="2" id="KW-0812">Transmembrane</keyword>
<keyword evidence="2" id="KW-0472">Membrane</keyword>
<protein>
    <submittedName>
        <fullName evidence="3">Uncharacterized protein</fullName>
    </submittedName>
</protein>
<feature type="transmembrane region" description="Helical" evidence="2">
    <location>
        <begin position="44"/>
        <end position="63"/>
    </location>
</feature>
<evidence type="ECO:0000256" key="2">
    <source>
        <dbReference type="SAM" id="Phobius"/>
    </source>
</evidence>
<evidence type="ECO:0000256" key="1">
    <source>
        <dbReference type="SAM" id="MobiDB-lite"/>
    </source>
</evidence>
<sequence length="467" mass="52408">MCLMVTCGSEGLMGTSEGGEAGRNGGQTSTDAGGQSHYWTRRRVLLWGLGLVPLTAGVGWSAFEWFDERKKDAEGAARLTQKAAEHAFDGTLGELPLLGRVLKAARTHAPAQLLAACWFMQVGRWDLALPYLDGAAIRQSPEALLLRHLAERQPGVSQWRHAFFGAWQSLGRPDFRQSTLLPSPFQWNHLMADTWSPWDATHESRRLPLVVLNPDLARLHLEEVRGLVLSSDSLPILVALREHLYAYEERDPPRPGLLPAVDERIGQLAGASPRTLQLALIPFLTGSSFSQPFTRGELETLENLVTLAEWKQPSSEQFFVEMRGYYEALRPPGHHAWSAATLAQGVSLGAWLYHRARASKAHLNDEDRRWLGRLLWVAGARLREQHSCLEVEQGLRLQMLGSEWMEHPPSRDDCITVWVDVGRWQASLLQAAYYRWPLASLQEESCAPRARDELTWMRAFAGKIPLP</sequence>
<gene>
    <name evidence="3" type="ORF">CYFUS_000379</name>
</gene>
<dbReference type="EMBL" id="CP022098">
    <property type="protein sequence ID" value="ATB34967.1"/>
    <property type="molecule type" value="Genomic_DNA"/>
</dbReference>
<reference evidence="3 4" key="1">
    <citation type="submission" date="2017-06" db="EMBL/GenBank/DDBJ databases">
        <title>Sequencing and comparative analysis of myxobacterial genomes.</title>
        <authorList>
            <person name="Rupp O."/>
            <person name="Goesmann A."/>
            <person name="Sogaard-Andersen L."/>
        </authorList>
    </citation>
    <scope>NUCLEOTIDE SEQUENCE [LARGE SCALE GENOMIC DNA]</scope>
    <source>
        <strain evidence="3 4">DSM 52655</strain>
    </source>
</reference>
<feature type="region of interest" description="Disordered" evidence="1">
    <location>
        <begin position="14"/>
        <end position="34"/>
    </location>
</feature>
<dbReference type="Proteomes" id="UP000217257">
    <property type="component" value="Chromosome"/>
</dbReference>
<feature type="compositionally biased region" description="Gly residues" evidence="1">
    <location>
        <begin position="16"/>
        <end position="25"/>
    </location>
</feature>
<dbReference type="KEGG" id="cfus:CYFUS_000379"/>
<organism evidence="3 4">
    <name type="scientific">Cystobacter fuscus</name>
    <dbReference type="NCBI Taxonomy" id="43"/>
    <lineage>
        <taxon>Bacteria</taxon>
        <taxon>Pseudomonadati</taxon>
        <taxon>Myxococcota</taxon>
        <taxon>Myxococcia</taxon>
        <taxon>Myxococcales</taxon>
        <taxon>Cystobacterineae</taxon>
        <taxon>Archangiaceae</taxon>
        <taxon>Cystobacter</taxon>
    </lineage>
</organism>
<keyword evidence="2" id="KW-1133">Transmembrane helix</keyword>
<accession>A0A250IUV6</accession>
<evidence type="ECO:0000313" key="4">
    <source>
        <dbReference type="Proteomes" id="UP000217257"/>
    </source>
</evidence>
<dbReference type="AlphaFoldDB" id="A0A250IUV6"/>